<gene>
    <name evidence="1" type="ORF">MOZ60_08605</name>
</gene>
<reference evidence="1 2" key="1">
    <citation type="submission" date="2022-03" db="EMBL/GenBank/DDBJ databases">
        <title>Novel taxa within the pig intestine.</title>
        <authorList>
            <person name="Wylensek D."/>
            <person name="Bishof K."/>
            <person name="Afrizal A."/>
            <person name="Clavel T."/>
        </authorList>
    </citation>
    <scope>NUCLEOTIDE SEQUENCE [LARGE SCALE GENOMIC DNA]</scope>
    <source>
        <strain evidence="1 2">CLA-KB-P133</strain>
    </source>
</reference>
<comment type="caution">
    <text evidence="1">The sequence shown here is derived from an EMBL/GenBank/DDBJ whole genome shotgun (WGS) entry which is preliminary data.</text>
</comment>
<dbReference type="AlphaFoldDB" id="A0AB35U7V9"/>
<organism evidence="1 2">
    <name type="scientific">Grylomicrobium aquisgranensis</name>
    <dbReference type="NCBI Taxonomy" id="2926318"/>
    <lineage>
        <taxon>Bacteria</taxon>
        <taxon>Bacillati</taxon>
        <taxon>Bacillota</taxon>
        <taxon>Erysipelotrichia</taxon>
        <taxon>Erysipelotrichales</taxon>
        <taxon>Erysipelotrichaceae</taxon>
        <taxon>Grylomicrobium</taxon>
    </lineage>
</organism>
<dbReference type="InterPro" id="IPR043721">
    <property type="entry name" value="DUF5662"/>
</dbReference>
<dbReference type="RefSeq" id="WP_370596370.1">
    <property type="nucleotide sequence ID" value="NZ_JALBUR010000024.1"/>
</dbReference>
<evidence type="ECO:0000313" key="1">
    <source>
        <dbReference type="EMBL" id="MDX8420152.1"/>
    </source>
</evidence>
<keyword evidence="2" id="KW-1185">Reference proteome</keyword>
<dbReference type="Pfam" id="PF18907">
    <property type="entry name" value="DUF5662"/>
    <property type="match status" value="1"/>
</dbReference>
<evidence type="ECO:0000313" key="2">
    <source>
        <dbReference type="Proteomes" id="UP001286174"/>
    </source>
</evidence>
<proteinExistence type="predicted"/>
<dbReference type="EMBL" id="JALBUR010000024">
    <property type="protein sequence ID" value="MDX8420152.1"/>
    <property type="molecule type" value="Genomic_DNA"/>
</dbReference>
<sequence length="187" mass="22417">MQTNPAQKSLAWRFIHHLHTIDSHRFQVMKNCFACGLYDQGLTHDLSKYSPSEFWVSVKYFQGDKSPYMKEKQIKGYSLGWLHHKGRNRHHWEYWYDMIDGRWQPIRMPYNYVVEMVCDRVAACKVYQKEKYTDASPLAYYLSRNDQKYMHPETAKALEEALTMIQNKGEKATFAALKKRIKEHYTY</sequence>
<accession>A0AB35U7V9</accession>
<name>A0AB35U7V9_9FIRM</name>
<protein>
    <submittedName>
        <fullName evidence="1">DUF5662 family protein</fullName>
    </submittedName>
</protein>
<dbReference type="Proteomes" id="UP001286174">
    <property type="component" value="Unassembled WGS sequence"/>
</dbReference>